<name>A0ABS0AHC7_9GAMM</name>
<dbReference type="Proteomes" id="UP000644441">
    <property type="component" value="Unassembled WGS sequence"/>
</dbReference>
<proteinExistence type="predicted"/>
<feature type="region of interest" description="Disordered" evidence="4">
    <location>
        <begin position="1"/>
        <end position="20"/>
    </location>
</feature>
<evidence type="ECO:0000256" key="1">
    <source>
        <dbReference type="ARBA" id="ARBA00023015"/>
    </source>
</evidence>
<dbReference type="EMBL" id="ARXR01000017">
    <property type="protein sequence ID" value="MBF5053516.1"/>
    <property type="molecule type" value="Genomic_DNA"/>
</dbReference>
<gene>
    <name evidence="6" type="ORF">ISO4_02118</name>
</gene>
<keyword evidence="1" id="KW-0805">Transcription regulation</keyword>
<dbReference type="Gene3D" id="1.10.10.10">
    <property type="entry name" value="Winged helix-like DNA-binding domain superfamily/Winged helix DNA-binding domain"/>
    <property type="match status" value="1"/>
</dbReference>
<dbReference type="PROSITE" id="PS50987">
    <property type="entry name" value="HTH_ARSR_2"/>
    <property type="match status" value="1"/>
</dbReference>
<evidence type="ECO:0000259" key="5">
    <source>
        <dbReference type="PROSITE" id="PS50987"/>
    </source>
</evidence>
<dbReference type="RefSeq" id="WP_228548059.1">
    <property type="nucleotide sequence ID" value="NZ_ARXR01000017.1"/>
</dbReference>
<dbReference type="NCBIfam" id="NF033788">
    <property type="entry name" value="HTH_metalloreg"/>
    <property type="match status" value="1"/>
</dbReference>
<keyword evidence="2" id="KW-0238">DNA-binding</keyword>
<evidence type="ECO:0000256" key="3">
    <source>
        <dbReference type="ARBA" id="ARBA00023163"/>
    </source>
</evidence>
<dbReference type="PANTHER" id="PTHR43132">
    <property type="entry name" value="ARSENICAL RESISTANCE OPERON REPRESSOR ARSR-RELATED"/>
    <property type="match status" value="1"/>
</dbReference>
<dbReference type="CDD" id="cd00090">
    <property type="entry name" value="HTH_ARSR"/>
    <property type="match status" value="1"/>
</dbReference>
<dbReference type="PANTHER" id="PTHR43132:SF2">
    <property type="entry name" value="ARSENICAL RESISTANCE OPERON REPRESSOR ARSR-RELATED"/>
    <property type="match status" value="1"/>
</dbReference>
<dbReference type="SMART" id="SM00418">
    <property type="entry name" value="HTH_ARSR"/>
    <property type="match status" value="1"/>
</dbReference>
<keyword evidence="7" id="KW-1185">Reference proteome</keyword>
<keyword evidence="3" id="KW-0804">Transcription</keyword>
<dbReference type="InterPro" id="IPR011991">
    <property type="entry name" value="ArsR-like_HTH"/>
</dbReference>
<sequence>MTDTRLKNSPPKPDEAMAEHAADAARLLKSLSHEKRLLILCMLVEGEMTVGEINARVAGSQSVVSQHLAVLRRDDLVQTRRDAQTIYYSLQGTRATRIIEVLHDLFCDR</sequence>
<dbReference type="InterPro" id="IPR036388">
    <property type="entry name" value="WH-like_DNA-bd_sf"/>
</dbReference>
<evidence type="ECO:0000313" key="7">
    <source>
        <dbReference type="Proteomes" id="UP000644441"/>
    </source>
</evidence>
<comment type="caution">
    <text evidence="6">The sequence shown here is derived from an EMBL/GenBank/DDBJ whole genome shotgun (WGS) entry which is preliminary data.</text>
</comment>
<organism evidence="6 7">
    <name type="scientific">Alloalcanivorax venustensis ISO4</name>
    <dbReference type="NCBI Taxonomy" id="1177184"/>
    <lineage>
        <taxon>Bacteria</taxon>
        <taxon>Pseudomonadati</taxon>
        <taxon>Pseudomonadota</taxon>
        <taxon>Gammaproteobacteria</taxon>
        <taxon>Oceanospirillales</taxon>
        <taxon>Alcanivoracaceae</taxon>
        <taxon>Alloalcanivorax</taxon>
    </lineage>
</organism>
<dbReference type="Pfam" id="PF01022">
    <property type="entry name" value="HTH_5"/>
    <property type="match status" value="1"/>
</dbReference>
<feature type="domain" description="HTH arsR-type" evidence="5">
    <location>
        <begin position="16"/>
        <end position="109"/>
    </location>
</feature>
<dbReference type="InterPro" id="IPR036390">
    <property type="entry name" value="WH_DNA-bd_sf"/>
</dbReference>
<evidence type="ECO:0000313" key="6">
    <source>
        <dbReference type="EMBL" id="MBF5053516.1"/>
    </source>
</evidence>
<dbReference type="PRINTS" id="PR00778">
    <property type="entry name" value="HTHARSR"/>
</dbReference>
<reference evidence="6 7" key="1">
    <citation type="submission" date="2012-09" db="EMBL/GenBank/DDBJ databases">
        <title>Genome Sequence of alkane-degrading Bacterium Alcanivorax venustensis ISO4.</title>
        <authorList>
            <person name="Lai Q."/>
            <person name="Shao Z."/>
        </authorList>
    </citation>
    <scope>NUCLEOTIDE SEQUENCE [LARGE SCALE GENOMIC DNA]</scope>
    <source>
        <strain evidence="6 7">ISO4</strain>
    </source>
</reference>
<evidence type="ECO:0000256" key="4">
    <source>
        <dbReference type="SAM" id="MobiDB-lite"/>
    </source>
</evidence>
<dbReference type="InterPro" id="IPR001845">
    <property type="entry name" value="HTH_ArsR_DNA-bd_dom"/>
</dbReference>
<evidence type="ECO:0000256" key="2">
    <source>
        <dbReference type="ARBA" id="ARBA00023125"/>
    </source>
</evidence>
<accession>A0ABS0AHC7</accession>
<dbReference type="InterPro" id="IPR051011">
    <property type="entry name" value="Metal_resp_trans_reg"/>
</dbReference>
<dbReference type="SUPFAM" id="SSF46785">
    <property type="entry name" value="Winged helix' DNA-binding domain"/>
    <property type="match status" value="1"/>
</dbReference>
<protein>
    <submittedName>
        <fullName evidence="6">ArsR family transcriptional regulator</fullName>
    </submittedName>
</protein>